<dbReference type="PANTHER" id="PTHR34477:SF5">
    <property type="entry name" value="BSL5627 PROTEIN"/>
    <property type="match status" value="1"/>
</dbReference>
<dbReference type="Gene3D" id="3.40.1440.10">
    <property type="entry name" value="GIY-YIG endonuclease"/>
    <property type="match status" value="1"/>
</dbReference>
<dbReference type="Proteomes" id="UP000031246">
    <property type="component" value="Unassembled WGS sequence"/>
</dbReference>
<dbReference type="Pfam" id="PF01541">
    <property type="entry name" value="GIY-YIG"/>
    <property type="match status" value="1"/>
</dbReference>
<dbReference type="EMBL" id="JSYN01000027">
    <property type="protein sequence ID" value="KIA91671.1"/>
    <property type="molecule type" value="Genomic_DNA"/>
</dbReference>
<reference evidence="3 4" key="1">
    <citation type="submission" date="2014-10" db="EMBL/GenBank/DDBJ databases">
        <title>Pedobacter Kyungheensis.</title>
        <authorList>
            <person name="Anderson B.M."/>
            <person name="Newman J.D."/>
        </authorList>
    </citation>
    <scope>NUCLEOTIDE SEQUENCE [LARGE SCALE GENOMIC DNA]</scope>
    <source>
        <strain evidence="3 4">KACC 16221</strain>
    </source>
</reference>
<evidence type="ECO:0000259" key="2">
    <source>
        <dbReference type="PROSITE" id="PS50164"/>
    </source>
</evidence>
<dbReference type="PANTHER" id="PTHR34477">
    <property type="entry name" value="UPF0213 PROTEIN YHBQ"/>
    <property type="match status" value="1"/>
</dbReference>
<comment type="caution">
    <text evidence="3">The sequence shown here is derived from an EMBL/GenBank/DDBJ whole genome shotgun (WGS) entry which is preliminary data.</text>
</comment>
<dbReference type="OrthoDB" id="1495241at2"/>
<dbReference type="SUPFAM" id="SSF82771">
    <property type="entry name" value="GIY-YIG endonuclease"/>
    <property type="match status" value="1"/>
</dbReference>
<dbReference type="AlphaFoldDB" id="A0A0C1D437"/>
<gene>
    <name evidence="3" type="ORF">OC25_20115</name>
</gene>
<dbReference type="InterPro" id="IPR050190">
    <property type="entry name" value="UPF0213_domain"/>
</dbReference>
<name>A0A0C1D437_9SPHI</name>
<dbReference type="RefSeq" id="WP_039479842.1">
    <property type="nucleotide sequence ID" value="NZ_JSYN01000027.1"/>
</dbReference>
<evidence type="ECO:0000313" key="4">
    <source>
        <dbReference type="Proteomes" id="UP000031246"/>
    </source>
</evidence>
<sequence>MERGGWVYIMTNVHNTVYYIGVTSDLYSRVFEHKNKEYPTSFTAKYNCTKLVYFEFYFDIEEAIAEEKRLKKWNRQWKIELINSKNPDWLDLFNEDL</sequence>
<evidence type="ECO:0000256" key="1">
    <source>
        <dbReference type="ARBA" id="ARBA00007435"/>
    </source>
</evidence>
<keyword evidence="4" id="KW-1185">Reference proteome</keyword>
<protein>
    <recommendedName>
        <fullName evidence="2">GIY-YIG domain-containing protein</fullName>
    </recommendedName>
</protein>
<dbReference type="InterPro" id="IPR035901">
    <property type="entry name" value="GIY-YIG_endonuc_sf"/>
</dbReference>
<dbReference type="InterPro" id="IPR000305">
    <property type="entry name" value="GIY-YIG_endonuc"/>
</dbReference>
<proteinExistence type="inferred from homology"/>
<evidence type="ECO:0000313" key="3">
    <source>
        <dbReference type="EMBL" id="KIA91671.1"/>
    </source>
</evidence>
<comment type="similarity">
    <text evidence="1">Belongs to the UPF0213 family.</text>
</comment>
<accession>A0A0C1D437</accession>
<dbReference type="CDD" id="cd10448">
    <property type="entry name" value="GIY-YIG_unchar_3"/>
    <property type="match status" value="1"/>
</dbReference>
<feature type="domain" description="GIY-YIG" evidence="2">
    <location>
        <begin position="3"/>
        <end position="81"/>
    </location>
</feature>
<dbReference type="PROSITE" id="PS50164">
    <property type="entry name" value="GIY_YIG"/>
    <property type="match status" value="1"/>
</dbReference>
<dbReference type="SMART" id="SM00465">
    <property type="entry name" value="GIYc"/>
    <property type="match status" value="1"/>
</dbReference>
<organism evidence="3 4">
    <name type="scientific">Pedobacter kyungheensis</name>
    <dbReference type="NCBI Taxonomy" id="1069985"/>
    <lineage>
        <taxon>Bacteria</taxon>
        <taxon>Pseudomonadati</taxon>
        <taxon>Bacteroidota</taxon>
        <taxon>Sphingobacteriia</taxon>
        <taxon>Sphingobacteriales</taxon>
        <taxon>Sphingobacteriaceae</taxon>
        <taxon>Pedobacter</taxon>
    </lineage>
</organism>